<evidence type="ECO:0000313" key="3">
    <source>
        <dbReference type="Proteomes" id="UP000015105"/>
    </source>
</evidence>
<name>A0A453G727_AEGTS</name>
<reference evidence="2" key="3">
    <citation type="journal article" date="2017" name="Nature">
        <title>Genome sequence of the progenitor of the wheat D genome Aegilops tauschii.</title>
        <authorList>
            <person name="Luo M.C."/>
            <person name="Gu Y.Q."/>
            <person name="Puiu D."/>
            <person name="Wang H."/>
            <person name="Twardziok S.O."/>
            <person name="Deal K.R."/>
            <person name="Huo N."/>
            <person name="Zhu T."/>
            <person name="Wang L."/>
            <person name="Wang Y."/>
            <person name="McGuire P.E."/>
            <person name="Liu S."/>
            <person name="Long H."/>
            <person name="Ramasamy R.K."/>
            <person name="Rodriguez J.C."/>
            <person name="Van S.L."/>
            <person name="Yuan L."/>
            <person name="Wang Z."/>
            <person name="Xia Z."/>
            <person name="Xiao L."/>
            <person name="Anderson O.D."/>
            <person name="Ouyang S."/>
            <person name="Liang Y."/>
            <person name="Zimin A.V."/>
            <person name="Pertea G."/>
            <person name="Qi P."/>
            <person name="Bennetzen J.L."/>
            <person name="Dai X."/>
            <person name="Dawson M.W."/>
            <person name="Muller H.G."/>
            <person name="Kugler K."/>
            <person name="Rivarola-Duarte L."/>
            <person name="Spannagl M."/>
            <person name="Mayer K.F.X."/>
            <person name="Lu F.H."/>
            <person name="Bevan M.W."/>
            <person name="Leroy P."/>
            <person name="Li P."/>
            <person name="You F.M."/>
            <person name="Sun Q."/>
            <person name="Liu Z."/>
            <person name="Lyons E."/>
            <person name="Wicker T."/>
            <person name="Salzberg S.L."/>
            <person name="Devos K.M."/>
            <person name="Dvorak J."/>
        </authorList>
    </citation>
    <scope>NUCLEOTIDE SEQUENCE [LARGE SCALE GENOMIC DNA]</scope>
    <source>
        <strain evidence="2">cv. AL8/78</strain>
    </source>
</reference>
<dbReference type="AlphaFoldDB" id="A0A453G727"/>
<dbReference type="EnsemblPlants" id="AET3Gv20908600.30">
    <property type="protein sequence ID" value="AET3Gv20908600.30"/>
    <property type="gene ID" value="AET3Gv20908600"/>
</dbReference>
<sequence length="60" mass="6684">MGLFNFKYTAKTSVDRGDTVSQNLKQVKEGKTGPKPTRGTLFQNHELNGGEGTSQRRRES</sequence>
<evidence type="ECO:0000256" key="1">
    <source>
        <dbReference type="SAM" id="MobiDB-lite"/>
    </source>
</evidence>
<organism evidence="2 3">
    <name type="scientific">Aegilops tauschii subsp. strangulata</name>
    <name type="common">Goatgrass</name>
    <dbReference type="NCBI Taxonomy" id="200361"/>
    <lineage>
        <taxon>Eukaryota</taxon>
        <taxon>Viridiplantae</taxon>
        <taxon>Streptophyta</taxon>
        <taxon>Embryophyta</taxon>
        <taxon>Tracheophyta</taxon>
        <taxon>Spermatophyta</taxon>
        <taxon>Magnoliopsida</taxon>
        <taxon>Liliopsida</taxon>
        <taxon>Poales</taxon>
        <taxon>Poaceae</taxon>
        <taxon>BOP clade</taxon>
        <taxon>Pooideae</taxon>
        <taxon>Triticodae</taxon>
        <taxon>Triticeae</taxon>
        <taxon>Triticinae</taxon>
        <taxon>Aegilops</taxon>
    </lineage>
</organism>
<evidence type="ECO:0000313" key="2">
    <source>
        <dbReference type="EnsemblPlants" id="AET3Gv20908600.30"/>
    </source>
</evidence>
<dbReference type="Proteomes" id="UP000015105">
    <property type="component" value="Chromosome 3D"/>
</dbReference>
<protein>
    <submittedName>
        <fullName evidence="2">Uncharacterized protein</fullName>
    </submittedName>
</protein>
<reference evidence="2" key="4">
    <citation type="submission" date="2019-03" db="UniProtKB">
        <authorList>
            <consortium name="EnsemblPlants"/>
        </authorList>
    </citation>
    <scope>IDENTIFICATION</scope>
</reference>
<reference evidence="3" key="1">
    <citation type="journal article" date="2014" name="Science">
        <title>Ancient hybridizations among the ancestral genomes of bread wheat.</title>
        <authorList>
            <consortium name="International Wheat Genome Sequencing Consortium,"/>
            <person name="Marcussen T."/>
            <person name="Sandve S.R."/>
            <person name="Heier L."/>
            <person name="Spannagl M."/>
            <person name="Pfeifer M."/>
            <person name="Jakobsen K.S."/>
            <person name="Wulff B.B."/>
            <person name="Steuernagel B."/>
            <person name="Mayer K.F."/>
            <person name="Olsen O.A."/>
        </authorList>
    </citation>
    <scope>NUCLEOTIDE SEQUENCE [LARGE SCALE GENOMIC DNA]</scope>
    <source>
        <strain evidence="3">cv. AL8/78</strain>
    </source>
</reference>
<keyword evidence="3" id="KW-1185">Reference proteome</keyword>
<reference evidence="3" key="2">
    <citation type="journal article" date="2017" name="Nat. Plants">
        <title>The Aegilops tauschii genome reveals multiple impacts of transposons.</title>
        <authorList>
            <person name="Zhao G."/>
            <person name="Zou C."/>
            <person name="Li K."/>
            <person name="Wang K."/>
            <person name="Li T."/>
            <person name="Gao L."/>
            <person name="Zhang X."/>
            <person name="Wang H."/>
            <person name="Yang Z."/>
            <person name="Liu X."/>
            <person name="Jiang W."/>
            <person name="Mao L."/>
            <person name="Kong X."/>
            <person name="Jiao Y."/>
            <person name="Jia J."/>
        </authorList>
    </citation>
    <scope>NUCLEOTIDE SEQUENCE [LARGE SCALE GENOMIC DNA]</scope>
    <source>
        <strain evidence="3">cv. AL8/78</strain>
    </source>
</reference>
<dbReference type="Gramene" id="AET3Gv20908600.30">
    <property type="protein sequence ID" value="AET3Gv20908600.30"/>
    <property type="gene ID" value="AET3Gv20908600"/>
</dbReference>
<accession>A0A453G727</accession>
<reference evidence="2" key="5">
    <citation type="journal article" date="2021" name="G3 (Bethesda)">
        <title>Aegilops tauschii genome assembly Aet v5.0 features greater sequence contiguity and improved annotation.</title>
        <authorList>
            <person name="Wang L."/>
            <person name="Zhu T."/>
            <person name="Rodriguez J.C."/>
            <person name="Deal K.R."/>
            <person name="Dubcovsky J."/>
            <person name="McGuire P.E."/>
            <person name="Lux T."/>
            <person name="Spannagl M."/>
            <person name="Mayer K.F.X."/>
            <person name="Baldrich P."/>
            <person name="Meyers B.C."/>
            <person name="Huo N."/>
            <person name="Gu Y.Q."/>
            <person name="Zhou H."/>
            <person name="Devos K.M."/>
            <person name="Bennetzen J.L."/>
            <person name="Unver T."/>
            <person name="Budak H."/>
            <person name="Gulick P.J."/>
            <person name="Galiba G."/>
            <person name="Kalapos B."/>
            <person name="Nelson D.R."/>
            <person name="Li P."/>
            <person name="You F.M."/>
            <person name="Luo M.C."/>
            <person name="Dvorak J."/>
        </authorList>
    </citation>
    <scope>NUCLEOTIDE SEQUENCE [LARGE SCALE GENOMIC DNA]</scope>
    <source>
        <strain evidence="2">cv. AL8/78</strain>
    </source>
</reference>
<proteinExistence type="predicted"/>
<feature type="region of interest" description="Disordered" evidence="1">
    <location>
        <begin position="26"/>
        <end position="60"/>
    </location>
</feature>